<dbReference type="EMBL" id="LKAM01000001">
    <property type="protein sequence ID" value="KUM51337.1"/>
    <property type="molecule type" value="Genomic_DNA"/>
</dbReference>
<name>A0A117NJC4_PICGL</name>
<evidence type="ECO:0000313" key="1">
    <source>
        <dbReference type="EMBL" id="KUM51337.1"/>
    </source>
</evidence>
<keyword evidence="1" id="KW-0496">Mitochondrion</keyword>
<proteinExistence type="predicted"/>
<reference evidence="1" key="1">
    <citation type="journal article" date="2015" name="Genome Biol. Evol.">
        <title>Organellar Genomes of White Spruce (Picea glauca): Assembly and Annotation.</title>
        <authorList>
            <person name="Jackman S.D."/>
            <person name="Warren R.L."/>
            <person name="Gibb E.A."/>
            <person name="Vandervalk B.P."/>
            <person name="Mohamadi H."/>
            <person name="Chu J."/>
            <person name="Raymond A."/>
            <person name="Pleasance S."/>
            <person name="Coope R."/>
            <person name="Wildung M.R."/>
            <person name="Ritland C.E."/>
            <person name="Bousquet J."/>
            <person name="Jones S.J."/>
            <person name="Bohlmann J."/>
            <person name="Birol I."/>
        </authorList>
    </citation>
    <scope>NUCLEOTIDE SEQUENCE [LARGE SCALE GENOMIC DNA]</scope>
    <source>
        <tissue evidence="1">Flushing bud</tissue>
    </source>
</reference>
<sequence>MEQQVVYLNQGNLNQGNLNQGNLNQSYLNQAPLLSQLPVLLLSYRCSFLPHAGEGG</sequence>
<dbReference type="AlphaFoldDB" id="A0A117NJC4"/>
<geneLocation type="mitochondrion" evidence="1"/>
<comment type="caution">
    <text evidence="1">The sequence shown here is derived from an EMBL/GenBank/DDBJ whole genome shotgun (WGS) entry which is preliminary data.</text>
</comment>
<accession>A0A117NJC4</accession>
<organism evidence="1">
    <name type="scientific">Picea glauca</name>
    <name type="common">White spruce</name>
    <name type="synonym">Pinus glauca</name>
    <dbReference type="NCBI Taxonomy" id="3330"/>
    <lineage>
        <taxon>Eukaryota</taxon>
        <taxon>Viridiplantae</taxon>
        <taxon>Streptophyta</taxon>
        <taxon>Embryophyta</taxon>
        <taxon>Tracheophyta</taxon>
        <taxon>Spermatophyta</taxon>
        <taxon>Pinopsida</taxon>
        <taxon>Pinidae</taxon>
        <taxon>Conifers I</taxon>
        <taxon>Pinales</taxon>
        <taxon>Pinaceae</taxon>
        <taxon>Picea</taxon>
    </lineage>
</organism>
<gene>
    <name evidence="1" type="ORF">ABT39_MTgene1184</name>
</gene>
<protein>
    <submittedName>
        <fullName evidence="1">Uncharacterized protein</fullName>
    </submittedName>
</protein>